<dbReference type="InterPro" id="IPR002860">
    <property type="entry name" value="BNR_rpt"/>
</dbReference>
<reference evidence="3 4" key="1">
    <citation type="submission" date="2021-03" db="EMBL/GenBank/DDBJ databases">
        <title>Complete genome of Polaribacter_sp.G4M1.</title>
        <authorList>
            <person name="Jeong S.W."/>
            <person name="Bae J.W."/>
        </authorList>
    </citation>
    <scope>NUCLEOTIDE SEQUENCE [LARGE SCALE GENOMIC DNA]</scope>
    <source>
        <strain evidence="3 4">G4M1</strain>
    </source>
</reference>
<dbReference type="Proteomes" id="UP000663935">
    <property type="component" value="Chromosome"/>
</dbReference>
<dbReference type="Gene3D" id="2.130.10.10">
    <property type="entry name" value="YVTN repeat-like/Quinoprotein amine dehydrogenase"/>
    <property type="match status" value="2"/>
</dbReference>
<evidence type="ECO:0000313" key="4">
    <source>
        <dbReference type="Proteomes" id="UP000663935"/>
    </source>
</evidence>
<protein>
    <submittedName>
        <fullName evidence="3">T9SS type A sorting domain-containing protein</fullName>
    </submittedName>
</protein>
<dbReference type="CDD" id="cd15482">
    <property type="entry name" value="Sialidase_non-viral"/>
    <property type="match status" value="1"/>
</dbReference>
<dbReference type="InterPro" id="IPR026444">
    <property type="entry name" value="Secre_tail"/>
</dbReference>
<sequence>MKNKITFILLFFFSLHFYSQNWEPLGISSNGNQGVYDLETHHSVLFASVNNDGFIKSLDNGASWVAVGQTEFVTNPNSRRVSHIKSAGNNLYVATFFAGTSSSMIYKSSDNGATFTEDINGLPVAPNDNERVQNLTNIYYHNGYLITVFNGGNYIKHENDTHWQAIDNAATKLSEYYDSFNNILYAFPSYALHKSTDNGQTWTKTGNTNLPQLFLPNNFNVDPFSGRIYVSGRGLAENIHKLFYSDDEGETWTSAGIESSLGNNWIGQPQIITEIFSHGNLIQLGLANDANNSGAEMLISTDSATSFQNDKTGFANVGFGTSEPIKFVLHSGFLYVALNYNDIYKKNISTLNTVSYSRENKVSIYPNPVNSFINISIHKNFNWALYNTNGIKVKSGYFSESNKKIEVNELANGVYFLKLTGHKIAETIKFIKE</sequence>
<accession>A0ABX7SUF5</accession>
<dbReference type="InterPro" id="IPR015943">
    <property type="entry name" value="WD40/YVTN_repeat-like_dom_sf"/>
</dbReference>
<organism evidence="3 4">
    <name type="scientific">Polaribacter batillariae</name>
    <dbReference type="NCBI Taxonomy" id="2808900"/>
    <lineage>
        <taxon>Bacteria</taxon>
        <taxon>Pseudomonadati</taxon>
        <taxon>Bacteroidota</taxon>
        <taxon>Flavobacteriia</taxon>
        <taxon>Flavobacteriales</taxon>
        <taxon>Flavobacteriaceae</taxon>
    </lineage>
</organism>
<keyword evidence="4" id="KW-1185">Reference proteome</keyword>
<evidence type="ECO:0000259" key="2">
    <source>
        <dbReference type="Pfam" id="PF18962"/>
    </source>
</evidence>
<gene>
    <name evidence="3" type="ORF">JL193_00725</name>
</gene>
<dbReference type="Pfam" id="PF18962">
    <property type="entry name" value="Por_Secre_tail"/>
    <property type="match status" value="1"/>
</dbReference>
<evidence type="ECO:0000256" key="1">
    <source>
        <dbReference type="ARBA" id="ARBA00022729"/>
    </source>
</evidence>
<dbReference type="NCBIfam" id="TIGR04183">
    <property type="entry name" value="Por_Secre_tail"/>
    <property type="match status" value="1"/>
</dbReference>
<dbReference type="EMBL" id="CP071795">
    <property type="protein sequence ID" value="QTD37869.1"/>
    <property type="molecule type" value="Genomic_DNA"/>
</dbReference>
<evidence type="ECO:0000313" key="3">
    <source>
        <dbReference type="EMBL" id="QTD37869.1"/>
    </source>
</evidence>
<dbReference type="RefSeq" id="WP_207972025.1">
    <property type="nucleotide sequence ID" value="NZ_CP071795.1"/>
</dbReference>
<name>A0ABX7SUF5_9FLAO</name>
<proteinExistence type="predicted"/>
<feature type="domain" description="Secretion system C-terminal sorting" evidence="2">
    <location>
        <begin position="364"/>
        <end position="430"/>
    </location>
</feature>
<dbReference type="Pfam" id="PF02012">
    <property type="entry name" value="BNR"/>
    <property type="match status" value="1"/>
</dbReference>
<dbReference type="SUPFAM" id="SSF110296">
    <property type="entry name" value="Oligoxyloglucan reducing end-specific cellobiohydrolase"/>
    <property type="match status" value="1"/>
</dbReference>
<keyword evidence="1" id="KW-0732">Signal</keyword>